<dbReference type="PANTHER" id="PTHR22974">
    <property type="entry name" value="MIXED LINEAGE PROTEIN KINASE"/>
    <property type="match status" value="1"/>
</dbReference>
<dbReference type="GO" id="GO:0007094">
    <property type="term" value="P:mitotic spindle assembly checkpoint signaling"/>
    <property type="evidence" value="ECO:0007669"/>
    <property type="project" value="TreeGrafter"/>
</dbReference>
<dbReference type="GO" id="GO:0033316">
    <property type="term" value="P:meiotic spindle assembly checkpoint signaling"/>
    <property type="evidence" value="ECO:0007669"/>
    <property type="project" value="TreeGrafter"/>
</dbReference>
<dbReference type="PANTHER" id="PTHR22974:SF21">
    <property type="entry name" value="DUAL SPECIFICITY PROTEIN KINASE TTK"/>
    <property type="match status" value="1"/>
</dbReference>
<evidence type="ECO:0000256" key="5">
    <source>
        <dbReference type="ARBA" id="ARBA00022840"/>
    </source>
</evidence>
<feature type="region of interest" description="Disordered" evidence="6">
    <location>
        <begin position="287"/>
        <end position="335"/>
    </location>
</feature>
<dbReference type="GO" id="GO:0005524">
    <property type="term" value="F:ATP binding"/>
    <property type="evidence" value="ECO:0007669"/>
    <property type="project" value="UniProtKB-KW"/>
</dbReference>
<evidence type="ECO:0000256" key="1">
    <source>
        <dbReference type="ARBA" id="ARBA00022527"/>
    </source>
</evidence>
<keyword evidence="5" id="KW-0067">ATP-binding</keyword>
<evidence type="ECO:0000259" key="7">
    <source>
        <dbReference type="PROSITE" id="PS50011"/>
    </source>
</evidence>
<evidence type="ECO:0000256" key="6">
    <source>
        <dbReference type="SAM" id="MobiDB-lite"/>
    </source>
</evidence>
<sequence>MAIWNTMAARQRARVALRDIWNTMAAGQPVSEECRVVEDELNSFVECQVGFPANSSTASANNGVGIDSVTSAGCSGRLRVARVAYGRRVERQHQRQQQQQLAVLRYGLCRLGGNSQRASDDESSILMVLDESADEDEARRKPPPPHRFPSAAPISEAENGDHFLSAQGGKNLWQFPSSSLFSEKKKGSAPPPSAECGAGHAVGRDGQSDVANATARGIADPDPVDEASVLLRRLQQQRRDARQTCQNDLRPTTVGKDVIITTVAASESGSEEEAVVIGESGGGYGLSIRDGRKSNPRRSCGSSDGIESYHEGGPRVKKGSSGGGGGDDDAIDEEVGGGADAVSLSSVARETEGTNSSLGPRLPTPTSSHFLHLLLLLLTLVNSRSSSFASYHLALHVQPIDYDVVLEYGEKVWNGKGSNRQEGEPRMNEHTIKHYWTDMLEAVSLRTIHEERIVHSDLKPTDFLLLQGEVKLIDFGIAKQLERDTTNIHWSEMVGTLNYMAPEKLELKMAGTGMKVGRSSDIWSLGCRAFQSVPEDAGLVSSSQQRVLGCILYQMVYLCQMRPLEGEELPGLQVVEKLIDASKDDACRVLQVLNDWYGLRRGTNEMQLAKSIDSVRYGNSHGGGEVVSGPGPSSGSAGPAGARPVVVPSAEHPQQDAVNSKRERHASSGYENQDHHYNHQYRRQQQHQPQQQRQQQYDDDGGDI</sequence>
<dbReference type="InterPro" id="IPR000719">
    <property type="entry name" value="Prot_kinase_dom"/>
</dbReference>
<dbReference type="GO" id="GO:0000776">
    <property type="term" value="C:kinetochore"/>
    <property type="evidence" value="ECO:0007669"/>
    <property type="project" value="TreeGrafter"/>
</dbReference>
<dbReference type="OrthoDB" id="20524at2759"/>
<feature type="domain" description="Protein kinase" evidence="7">
    <location>
        <begin position="329"/>
        <end position="597"/>
    </location>
</feature>
<reference evidence="8 9" key="1">
    <citation type="journal article" date="2018" name="Cell">
        <title>The Chara Genome: Secondary Complexity and Implications for Plant Terrestrialization.</title>
        <authorList>
            <person name="Nishiyama T."/>
            <person name="Sakayama H."/>
            <person name="Vries J.D."/>
            <person name="Buschmann H."/>
            <person name="Saint-Marcoux D."/>
            <person name="Ullrich K.K."/>
            <person name="Haas F.B."/>
            <person name="Vanderstraeten L."/>
            <person name="Becker D."/>
            <person name="Lang D."/>
            <person name="Vosolsobe S."/>
            <person name="Rombauts S."/>
            <person name="Wilhelmsson P.K.I."/>
            <person name="Janitza P."/>
            <person name="Kern R."/>
            <person name="Heyl A."/>
            <person name="Rumpler F."/>
            <person name="Villalobos L.I.A.C."/>
            <person name="Clay J.M."/>
            <person name="Skokan R."/>
            <person name="Toyoda A."/>
            <person name="Suzuki Y."/>
            <person name="Kagoshima H."/>
            <person name="Schijlen E."/>
            <person name="Tajeshwar N."/>
            <person name="Catarino B."/>
            <person name="Hetherington A.J."/>
            <person name="Saltykova A."/>
            <person name="Bonnot C."/>
            <person name="Breuninger H."/>
            <person name="Symeonidi A."/>
            <person name="Radhakrishnan G.V."/>
            <person name="Van Nieuwerburgh F."/>
            <person name="Deforce D."/>
            <person name="Chang C."/>
            <person name="Karol K.G."/>
            <person name="Hedrich R."/>
            <person name="Ulvskov P."/>
            <person name="Glockner G."/>
            <person name="Delwiche C.F."/>
            <person name="Petrasek J."/>
            <person name="Van de Peer Y."/>
            <person name="Friml J."/>
            <person name="Beilby M."/>
            <person name="Dolan L."/>
            <person name="Kohara Y."/>
            <person name="Sugano S."/>
            <person name="Fujiyama A."/>
            <person name="Delaux P.-M."/>
            <person name="Quint M."/>
            <person name="TheiBen G."/>
            <person name="Hagemann M."/>
            <person name="Harholt J."/>
            <person name="Dunand C."/>
            <person name="Zachgo S."/>
            <person name="Langdale J."/>
            <person name="Maumus F."/>
            <person name="Straeten D.V.D."/>
            <person name="Gould S.B."/>
            <person name="Rensing S.A."/>
        </authorList>
    </citation>
    <scope>NUCLEOTIDE SEQUENCE [LARGE SCALE GENOMIC DNA]</scope>
    <source>
        <strain evidence="8 9">S276</strain>
    </source>
</reference>
<evidence type="ECO:0000313" key="9">
    <source>
        <dbReference type="Proteomes" id="UP000265515"/>
    </source>
</evidence>
<organism evidence="8 9">
    <name type="scientific">Chara braunii</name>
    <name type="common">Braun's stonewort</name>
    <dbReference type="NCBI Taxonomy" id="69332"/>
    <lineage>
        <taxon>Eukaryota</taxon>
        <taxon>Viridiplantae</taxon>
        <taxon>Streptophyta</taxon>
        <taxon>Charophyceae</taxon>
        <taxon>Charales</taxon>
        <taxon>Characeae</taxon>
        <taxon>Chara</taxon>
    </lineage>
</organism>
<evidence type="ECO:0000256" key="3">
    <source>
        <dbReference type="ARBA" id="ARBA00022741"/>
    </source>
</evidence>
<feature type="region of interest" description="Disordered" evidence="6">
    <location>
        <begin position="133"/>
        <end position="154"/>
    </location>
</feature>
<dbReference type="PROSITE" id="PS50011">
    <property type="entry name" value="PROTEIN_KINASE_DOM"/>
    <property type="match status" value="1"/>
</dbReference>
<dbReference type="Gramene" id="GBG81632">
    <property type="protein sequence ID" value="GBG81632"/>
    <property type="gene ID" value="CBR_g32625"/>
</dbReference>
<feature type="compositionally biased region" description="Low complexity" evidence="6">
    <location>
        <begin position="686"/>
        <end position="695"/>
    </location>
</feature>
<keyword evidence="3" id="KW-0547">Nucleotide-binding</keyword>
<dbReference type="Pfam" id="PF00069">
    <property type="entry name" value="Pkinase"/>
    <property type="match status" value="1"/>
</dbReference>
<dbReference type="Proteomes" id="UP000265515">
    <property type="component" value="Unassembled WGS sequence"/>
</dbReference>
<dbReference type="AlphaFoldDB" id="A0A388LHE8"/>
<dbReference type="STRING" id="69332.A0A388LHE8"/>
<dbReference type="GO" id="GO:0004712">
    <property type="term" value="F:protein serine/threonine/tyrosine kinase activity"/>
    <property type="evidence" value="ECO:0007669"/>
    <property type="project" value="TreeGrafter"/>
</dbReference>
<keyword evidence="1" id="KW-0723">Serine/threonine-protein kinase</keyword>
<keyword evidence="4" id="KW-0418">Kinase</keyword>
<feature type="region of interest" description="Disordered" evidence="6">
    <location>
        <begin position="620"/>
        <end position="704"/>
    </location>
</feature>
<dbReference type="Gene3D" id="1.10.510.10">
    <property type="entry name" value="Transferase(Phosphotransferase) domain 1"/>
    <property type="match status" value="1"/>
</dbReference>
<gene>
    <name evidence="8" type="ORF">CBR_g32625</name>
</gene>
<dbReference type="EMBL" id="BFEA01000381">
    <property type="protein sequence ID" value="GBG81632.1"/>
    <property type="molecule type" value="Genomic_DNA"/>
</dbReference>
<feature type="region of interest" description="Disordered" evidence="6">
    <location>
        <begin position="181"/>
        <end position="207"/>
    </location>
</feature>
<dbReference type="GO" id="GO:0005634">
    <property type="term" value="C:nucleus"/>
    <property type="evidence" value="ECO:0007669"/>
    <property type="project" value="TreeGrafter"/>
</dbReference>
<dbReference type="SMART" id="SM00220">
    <property type="entry name" value="S_TKc"/>
    <property type="match status" value="1"/>
</dbReference>
<dbReference type="GO" id="GO:0034501">
    <property type="term" value="P:protein localization to kinetochore"/>
    <property type="evidence" value="ECO:0007669"/>
    <property type="project" value="TreeGrafter"/>
</dbReference>
<protein>
    <recommendedName>
        <fullName evidence="7">Protein kinase domain-containing protein</fullName>
    </recommendedName>
</protein>
<keyword evidence="2" id="KW-0808">Transferase</keyword>
<feature type="compositionally biased region" description="Acidic residues" evidence="6">
    <location>
        <begin position="326"/>
        <end position="335"/>
    </location>
</feature>
<dbReference type="GO" id="GO:0007059">
    <property type="term" value="P:chromosome segregation"/>
    <property type="evidence" value="ECO:0007669"/>
    <property type="project" value="TreeGrafter"/>
</dbReference>
<evidence type="ECO:0000256" key="2">
    <source>
        <dbReference type="ARBA" id="ARBA00022679"/>
    </source>
</evidence>
<comment type="caution">
    <text evidence="8">The sequence shown here is derived from an EMBL/GenBank/DDBJ whole genome shotgun (WGS) entry which is preliminary data.</text>
</comment>
<evidence type="ECO:0000256" key="4">
    <source>
        <dbReference type="ARBA" id="ARBA00022777"/>
    </source>
</evidence>
<keyword evidence="9" id="KW-1185">Reference proteome</keyword>
<proteinExistence type="predicted"/>
<evidence type="ECO:0000313" key="8">
    <source>
        <dbReference type="EMBL" id="GBG81632.1"/>
    </source>
</evidence>
<dbReference type="InterPro" id="IPR011009">
    <property type="entry name" value="Kinase-like_dom_sf"/>
</dbReference>
<dbReference type="GO" id="GO:0004674">
    <property type="term" value="F:protein serine/threonine kinase activity"/>
    <property type="evidence" value="ECO:0007669"/>
    <property type="project" value="UniProtKB-KW"/>
</dbReference>
<name>A0A388LHE8_CHABU</name>
<feature type="compositionally biased region" description="Low complexity" evidence="6">
    <location>
        <begin position="627"/>
        <end position="650"/>
    </location>
</feature>
<accession>A0A388LHE8</accession>
<dbReference type="SUPFAM" id="SSF56112">
    <property type="entry name" value="Protein kinase-like (PK-like)"/>
    <property type="match status" value="1"/>
</dbReference>